<sequence length="581" mass="65343">MVGCRTGGLGRRRSWSWAEGEIPDHHHLNRKNRHNLTWSTIRDALRFGICDGVQVVGLSLSLFIFSSSPLSRLPAEVELETRDSSTSTFPPSTRLPLHPSISGPLTYTQPRLIKMAQLPSLNIMHFVERYKTLRNVQDSQDLLVKDLMIYAENVQTTLQDENTRLSKELNDALLDLEDARRSRRDLQQQLNLAQQRLGQYSVERDNMKNRNPYIMVLIDGDGMIFSENLVRLGIEGGKQAATALRNTVLDNCNELTDQIEIMAKVCANITGLSKAMRRDGSLENPEDLKEFTLGFTQGKASFDFIDVGHGKERADSKIRENLRWHLRNYNCKQVLLGISHDAGYAPFLDEVVSLDDRSKITIMEGPPTVRELKNTGIQVINFNNIFRSEKLIDRVGNNEAAASTWAGVSSISSPAPSVSPISIKNGSSTTISLRNVTPTSTAAKPAWVPSPRGLDPPITVNAMVLEKVKRRTNTSKLCNNHYLRGPCSKGDDCSFEHKYKPSEEELKVIAYLTRLNPCLNGQDCEQEYCIYGHHCPSVTFPPGSKEPVCTAFGCRFSKEDHPPNTIIKHPRKEKYERESYF</sequence>
<name>A0AAD9T379_9HELO</name>
<keyword evidence="1" id="KW-0479">Metal-binding</keyword>
<dbReference type="PANTHER" id="PTHR37543:SF1">
    <property type="entry name" value="CCCH ZINC FINGER DNA BINDING PROTEIN (AFU_ORTHOLOGUE AFUA_5G12760)"/>
    <property type="match status" value="1"/>
</dbReference>
<evidence type="ECO:0000256" key="1">
    <source>
        <dbReference type="PROSITE-ProRule" id="PRU00723"/>
    </source>
</evidence>
<dbReference type="PANTHER" id="PTHR37543">
    <property type="entry name" value="CCCH ZINC FINGER DNA BINDING PROTEIN (AFU_ORTHOLOGUE AFUA_5G12760)"/>
    <property type="match status" value="1"/>
</dbReference>
<feature type="zinc finger region" description="C3H1-type" evidence="1">
    <location>
        <begin position="472"/>
        <end position="500"/>
    </location>
</feature>
<protein>
    <recommendedName>
        <fullName evidence="3">C3H1-type domain-containing protein</fullName>
    </recommendedName>
</protein>
<dbReference type="InterPro" id="IPR000571">
    <property type="entry name" value="Znf_CCCH"/>
</dbReference>
<dbReference type="Pfam" id="PF25540">
    <property type="entry name" value="DUF7923"/>
    <property type="match status" value="1"/>
</dbReference>
<dbReference type="AlphaFoldDB" id="A0AAD9T379"/>
<evidence type="ECO:0000259" key="3">
    <source>
        <dbReference type="PROSITE" id="PS50103"/>
    </source>
</evidence>
<keyword evidence="1" id="KW-0862">Zinc</keyword>
<dbReference type="InterPro" id="IPR057654">
    <property type="entry name" value="Znf-CCCH_tandem"/>
</dbReference>
<dbReference type="EMBL" id="JAUBYV010000001">
    <property type="protein sequence ID" value="KAK2629198.1"/>
    <property type="molecule type" value="Genomic_DNA"/>
</dbReference>
<evidence type="ECO:0000256" key="2">
    <source>
        <dbReference type="SAM" id="Coils"/>
    </source>
</evidence>
<feature type="coiled-coil region" evidence="2">
    <location>
        <begin position="162"/>
        <end position="210"/>
    </location>
</feature>
<feature type="domain" description="C3H1-type" evidence="3">
    <location>
        <begin position="472"/>
        <end position="500"/>
    </location>
</feature>
<dbReference type="PROSITE" id="PS50103">
    <property type="entry name" value="ZF_C3H1"/>
    <property type="match status" value="1"/>
</dbReference>
<keyword evidence="1" id="KW-0863">Zinc-finger</keyword>
<proteinExistence type="predicted"/>
<gene>
    <name evidence="4" type="ORF">QTJ16_000018</name>
</gene>
<dbReference type="Proteomes" id="UP001285354">
    <property type="component" value="Unassembled WGS sequence"/>
</dbReference>
<reference evidence="4" key="1">
    <citation type="submission" date="2023-06" db="EMBL/GenBank/DDBJ databases">
        <title>Draft genome of Marssonina rosae.</title>
        <authorList>
            <person name="Cheng Q."/>
        </authorList>
    </citation>
    <scope>NUCLEOTIDE SEQUENCE</scope>
    <source>
        <strain evidence="4">R4</strain>
    </source>
</reference>
<accession>A0AAD9T379</accession>
<organism evidence="4 5">
    <name type="scientific">Diplocarpon rosae</name>
    <dbReference type="NCBI Taxonomy" id="946125"/>
    <lineage>
        <taxon>Eukaryota</taxon>
        <taxon>Fungi</taxon>
        <taxon>Dikarya</taxon>
        <taxon>Ascomycota</taxon>
        <taxon>Pezizomycotina</taxon>
        <taxon>Leotiomycetes</taxon>
        <taxon>Helotiales</taxon>
        <taxon>Drepanopezizaceae</taxon>
        <taxon>Diplocarpon</taxon>
    </lineage>
</organism>
<dbReference type="InterPro" id="IPR057683">
    <property type="entry name" value="DUF7923"/>
</dbReference>
<keyword evidence="2" id="KW-0175">Coiled coil</keyword>
<dbReference type="GO" id="GO:0008270">
    <property type="term" value="F:zinc ion binding"/>
    <property type="evidence" value="ECO:0007669"/>
    <property type="project" value="UniProtKB-KW"/>
</dbReference>
<dbReference type="Gene3D" id="4.10.1000.10">
    <property type="entry name" value="Zinc finger, CCCH-type"/>
    <property type="match status" value="1"/>
</dbReference>
<evidence type="ECO:0000313" key="4">
    <source>
        <dbReference type="EMBL" id="KAK2629198.1"/>
    </source>
</evidence>
<evidence type="ECO:0000313" key="5">
    <source>
        <dbReference type="Proteomes" id="UP001285354"/>
    </source>
</evidence>
<comment type="caution">
    <text evidence="4">The sequence shown here is derived from an EMBL/GenBank/DDBJ whole genome shotgun (WGS) entry which is preliminary data.</text>
</comment>
<dbReference type="Pfam" id="PF25543">
    <property type="entry name" value="zf-CCCH_tandem"/>
    <property type="match status" value="1"/>
</dbReference>
<keyword evidence="5" id="KW-1185">Reference proteome</keyword>
<dbReference type="Pfam" id="PF25542">
    <property type="entry name" value="zf-CCCH_12"/>
    <property type="match status" value="1"/>
</dbReference>